<dbReference type="STRING" id="97972.A0A2V1EBH9"/>
<dbReference type="GO" id="GO:0045505">
    <property type="term" value="F:dynein intermediate chain binding"/>
    <property type="evidence" value="ECO:0007669"/>
    <property type="project" value="TreeGrafter"/>
</dbReference>
<protein>
    <recommendedName>
        <fullName evidence="3">Tctex-1</fullName>
    </recommendedName>
</protein>
<sequence length="132" mass="14323">MAASAPLPTEEFTHIVNSACELALGSAEKYEHEKVAEWNTTIINTILQTLIEKTQAASADSKPPSSYKFIANSTIIQHVGHPSEAATAGRRGMHSAVGAFWNTERDGTFSYKWDGAETKGMDVVISINWIGL</sequence>
<evidence type="ECO:0000313" key="1">
    <source>
        <dbReference type="EMBL" id="PVI07958.1"/>
    </source>
</evidence>
<dbReference type="CDD" id="cd21456">
    <property type="entry name" value="DLC-like_SpDlc1-like"/>
    <property type="match status" value="1"/>
</dbReference>
<dbReference type="AlphaFoldDB" id="A0A2V1EBH9"/>
<dbReference type="PANTHER" id="PTHR21255">
    <property type="entry name" value="T-COMPLEX-ASSOCIATED-TESTIS-EXPRESSED 1/ DYNEIN LIGHT CHAIN"/>
    <property type="match status" value="1"/>
</dbReference>
<dbReference type="OrthoDB" id="10059120at2759"/>
<evidence type="ECO:0008006" key="3">
    <source>
        <dbReference type="Google" id="ProtNLM"/>
    </source>
</evidence>
<accession>A0A2V1EBH9</accession>
<dbReference type="GO" id="GO:0005868">
    <property type="term" value="C:cytoplasmic dynein complex"/>
    <property type="evidence" value="ECO:0007669"/>
    <property type="project" value="TreeGrafter"/>
</dbReference>
<organism evidence="1 2">
    <name type="scientific">Periconia macrospinosa</name>
    <dbReference type="NCBI Taxonomy" id="97972"/>
    <lineage>
        <taxon>Eukaryota</taxon>
        <taxon>Fungi</taxon>
        <taxon>Dikarya</taxon>
        <taxon>Ascomycota</taxon>
        <taxon>Pezizomycotina</taxon>
        <taxon>Dothideomycetes</taxon>
        <taxon>Pleosporomycetidae</taxon>
        <taxon>Pleosporales</taxon>
        <taxon>Massarineae</taxon>
        <taxon>Periconiaceae</taxon>
        <taxon>Periconia</taxon>
    </lineage>
</organism>
<keyword evidence="2" id="KW-1185">Reference proteome</keyword>
<dbReference type="Proteomes" id="UP000244855">
    <property type="component" value="Unassembled WGS sequence"/>
</dbReference>
<reference evidence="1 2" key="1">
    <citation type="journal article" date="2018" name="Sci. Rep.">
        <title>Comparative genomics provides insights into the lifestyle and reveals functional heterogeneity of dark septate endophytic fungi.</title>
        <authorList>
            <person name="Knapp D.G."/>
            <person name="Nemeth J.B."/>
            <person name="Barry K."/>
            <person name="Hainaut M."/>
            <person name="Henrissat B."/>
            <person name="Johnson J."/>
            <person name="Kuo A."/>
            <person name="Lim J.H.P."/>
            <person name="Lipzen A."/>
            <person name="Nolan M."/>
            <person name="Ohm R.A."/>
            <person name="Tamas L."/>
            <person name="Grigoriev I.V."/>
            <person name="Spatafora J.W."/>
            <person name="Nagy L.G."/>
            <person name="Kovacs G.M."/>
        </authorList>
    </citation>
    <scope>NUCLEOTIDE SEQUENCE [LARGE SCALE GENOMIC DNA]</scope>
    <source>
        <strain evidence="1 2">DSE2036</strain>
    </source>
</reference>
<dbReference type="PANTHER" id="PTHR21255:SF4">
    <property type="entry name" value="DYNEIN LIGHT CHAIN TCTEX-TYPE"/>
    <property type="match status" value="1"/>
</dbReference>
<dbReference type="Gene3D" id="3.30.1140.40">
    <property type="entry name" value="Tctex-1"/>
    <property type="match status" value="1"/>
</dbReference>
<dbReference type="InterPro" id="IPR005334">
    <property type="entry name" value="Tctex-1-like"/>
</dbReference>
<evidence type="ECO:0000313" key="2">
    <source>
        <dbReference type="Proteomes" id="UP000244855"/>
    </source>
</evidence>
<dbReference type="GO" id="GO:0007018">
    <property type="term" value="P:microtubule-based movement"/>
    <property type="evidence" value="ECO:0007669"/>
    <property type="project" value="TreeGrafter"/>
</dbReference>
<dbReference type="GO" id="GO:0005737">
    <property type="term" value="C:cytoplasm"/>
    <property type="evidence" value="ECO:0007669"/>
    <property type="project" value="TreeGrafter"/>
</dbReference>
<gene>
    <name evidence="1" type="ORF">DM02DRAFT_608561</name>
</gene>
<dbReference type="InterPro" id="IPR038586">
    <property type="entry name" value="Tctex-1-like_sf"/>
</dbReference>
<dbReference type="EMBL" id="KZ805302">
    <property type="protein sequence ID" value="PVI07958.1"/>
    <property type="molecule type" value="Genomic_DNA"/>
</dbReference>
<dbReference type="Pfam" id="PF03645">
    <property type="entry name" value="Tctex-1"/>
    <property type="match status" value="1"/>
</dbReference>
<proteinExistence type="predicted"/>
<name>A0A2V1EBH9_9PLEO</name>